<proteinExistence type="inferred from homology"/>
<evidence type="ECO:0000313" key="5">
    <source>
        <dbReference type="EMBL" id="MCU6800965.1"/>
    </source>
</evidence>
<comment type="similarity">
    <text evidence="2">Belongs to the 5'-nucleotidase family.</text>
</comment>
<evidence type="ECO:0000259" key="4">
    <source>
        <dbReference type="Pfam" id="PF02872"/>
    </source>
</evidence>
<dbReference type="InterPro" id="IPR029052">
    <property type="entry name" value="Metallo-depent_PP-like"/>
</dbReference>
<dbReference type="SUPFAM" id="SSF56300">
    <property type="entry name" value="Metallo-dependent phosphatases"/>
    <property type="match status" value="1"/>
</dbReference>
<dbReference type="PANTHER" id="PTHR11575">
    <property type="entry name" value="5'-NUCLEOTIDASE-RELATED"/>
    <property type="match status" value="1"/>
</dbReference>
<keyword evidence="6" id="KW-1185">Reference proteome</keyword>
<dbReference type="InterPro" id="IPR036907">
    <property type="entry name" value="5'-Nucleotdase_C_sf"/>
</dbReference>
<evidence type="ECO:0000256" key="2">
    <source>
        <dbReference type="RuleBase" id="RU362119"/>
    </source>
</evidence>
<dbReference type="Pfam" id="PF00149">
    <property type="entry name" value="Metallophos"/>
    <property type="match status" value="1"/>
</dbReference>
<dbReference type="PANTHER" id="PTHR11575:SF24">
    <property type="entry name" value="5'-NUCLEOTIDASE"/>
    <property type="match status" value="1"/>
</dbReference>
<comment type="caution">
    <text evidence="5">The sequence shown here is derived from an EMBL/GenBank/DDBJ whole genome shotgun (WGS) entry which is preliminary data.</text>
</comment>
<feature type="signal peptide" evidence="2">
    <location>
        <begin position="1"/>
        <end position="24"/>
    </location>
</feature>
<evidence type="ECO:0000259" key="3">
    <source>
        <dbReference type="Pfam" id="PF00149"/>
    </source>
</evidence>
<dbReference type="Gene3D" id="3.60.21.10">
    <property type="match status" value="1"/>
</dbReference>
<dbReference type="Pfam" id="PF02872">
    <property type="entry name" value="5_nucleotid_C"/>
    <property type="match status" value="1"/>
</dbReference>
<evidence type="ECO:0000313" key="6">
    <source>
        <dbReference type="Proteomes" id="UP001652395"/>
    </source>
</evidence>
<evidence type="ECO:0000256" key="1">
    <source>
        <dbReference type="ARBA" id="ARBA00022729"/>
    </source>
</evidence>
<name>A0ABT2V243_9FIRM</name>
<dbReference type="InterPro" id="IPR004843">
    <property type="entry name" value="Calcineurin-like_PHP"/>
</dbReference>
<protein>
    <submittedName>
        <fullName evidence="5">Bifunctional metallophosphatase/5'-nucleotidase</fullName>
    </submittedName>
</protein>
<keyword evidence="1 2" id="KW-0732">Signal</keyword>
<dbReference type="SUPFAM" id="SSF55816">
    <property type="entry name" value="5'-nucleotidase (syn. UDP-sugar hydrolase), C-terminal domain"/>
    <property type="match status" value="1"/>
</dbReference>
<organism evidence="5 6">
    <name type="scientific">Alitiscatomonas aceti</name>
    <dbReference type="NCBI Taxonomy" id="2981724"/>
    <lineage>
        <taxon>Bacteria</taxon>
        <taxon>Bacillati</taxon>
        <taxon>Bacillota</taxon>
        <taxon>Clostridia</taxon>
        <taxon>Lachnospirales</taxon>
        <taxon>Lachnospiraceae</taxon>
        <taxon>Alitiscatomonas</taxon>
    </lineage>
</organism>
<reference evidence="5 6" key="1">
    <citation type="journal article" date="2021" name="ISME Commun">
        <title>Automated analysis of genomic sequences facilitates high-throughput and comprehensive description of bacteria.</title>
        <authorList>
            <person name="Hitch T.C.A."/>
        </authorList>
    </citation>
    <scope>NUCLEOTIDE SEQUENCE [LARGE SCALE GENOMIC DNA]</scope>
    <source>
        <strain evidence="6">f_CCE</strain>
    </source>
</reference>
<sequence>MKKQILTLSAAAFMAALTCQTAFALDHDVVILHTNDTHCGIEENMGYAGLVWYENQMKEETPYVTLVDAGDAIQGAPVGTLSEGEYLVQIMNKAGYDFAVPGNHEFDYGMEKLLGLSARLDCGYSACNFVNLPSKTQVFAPYRIMEYDDIQVAFVGVATPESITKSTPAYFQDQFGRYRFSFCEDETGEALYSQVQSAVDQARGEGADYVIMVGHLGDNGITEKWSSRSVIANTTGIDAAIDGHSHEVCVENVPNENGEMVVLTQTGTKFANTGKLTITTDGQIQASHVSAVTDAEGNPAKDAEMESFINGIKSQYEESLKVVLGRTDVDLMDKDPETGLRAVRKAETNLGDLCADASRYMMGADIGFMNGGGIRAGIEAGDITYEDALSVFPYGNMICMAEVSGQKIKDALEMGVKNYPEESGGFIHVSGLTYTVDSSVPSSVVLDEKRNFVSVGGEYRVRDIYVGEEPLDVNRTYTLASHNYWLKSGGDGMSMLMGCPILKDETMVDVDTITSYISEYLGGTVGEEYKDPRGQGRITIK</sequence>
<dbReference type="InterPro" id="IPR006179">
    <property type="entry name" value="5_nucleotidase/apyrase"/>
</dbReference>
<accession>A0ABT2V243</accession>
<feature type="domain" description="5'-Nucleotidase C-terminal" evidence="4">
    <location>
        <begin position="325"/>
        <end position="496"/>
    </location>
</feature>
<dbReference type="Gene3D" id="3.90.780.10">
    <property type="entry name" value="5'-Nucleotidase, C-terminal domain"/>
    <property type="match status" value="1"/>
</dbReference>
<feature type="domain" description="Calcineurin-like phosphoesterase" evidence="3">
    <location>
        <begin position="31"/>
        <end position="247"/>
    </location>
</feature>
<dbReference type="EMBL" id="JAOQJF010000034">
    <property type="protein sequence ID" value="MCU6800965.1"/>
    <property type="molecule type" value="Genomic_DNA"/>
</dbReference>
<dbReference type="InterPro" id="IPR008334">
    <property type="entry name" value="5'-Nucleotdase_C"/>
</dbReference>
<feature type="chain" id="PRO_5044967035" evidence="2">
    <location>
        <begin position="25"/>
        <end position="541"/>
    </location>
</feature>
<dbReference type="Proteomes" id="UP001652395">
    <property type="component" value="Unassembled WGS sequence"/>
</dbReference>
<keyword evidence="2" id="KW-0378">Hydrolase</keyword>
<dbReference type="PRINTS" id="PR01607">
    <property type="entry name" value="APYRASEFAMLY"/>
</dbReference>
<dbReference type="RefSeq" id="WP_158359802.1">
    <property type="nucleotide sequence ID" value="NZ_JAOQJF010000034.1"/>
</dbReference>
<gene>
    <name evidence="5" type="ORF">OCV69_13685</name>
</gene>
<keyword evidence="2" id="KW-0547">Nucleotide-binding</keyword>